<dbReference type="AlphaFoldDB" id="A0AAV4QDP8"/>
<dbReference type="SUPFAM" id="SSF51735">
    <property type="entry name" value="NAD(P)-binding Rossmann-fold domains"/>
    <property type="match status" value="1"/>
</dbReference>
<dbReference type="CDD" id="cd05301">
    <property type="entry name" value="GDH"/>
    <property type="match status" value="1"/>
</dbReference>
<evidence type="ECO:0000313" key="7">
    <source>
        <dbReference type="Proteomes" id="UP001054837"/>
    </source>
</evidence>
<accession>A0AAV4QDP8</accession>
<dbReference type="GO" id="GO:0051287">
    <property type="term" value="F:NAD binding"/>
    <property type="evidence" value="ECO:0007669"/>
    <property type="project" value="InterPro"/>
</dbReference>
<dbReference type="GO" id="GO:0030267">
    <property type="term" value="F:glyoxylate reductase (NADPH) activity"/>
    <property type="evidence" value="ECO:0007669"/>
    <property type="project" value="TreeGrafter"/>
</dbReference>
<gene>
    <name evidence="6" type="primary">GRHPR</name>
    <name evidence="6" type="ORF">CDAR_532342</name>
</gene>
<evidence type="ECO:0000259" key="5">
    <source>
        <dbReference type="Pfam" id="PF02826"/>
    </source>
</evidence>
<dbReference type="SUPFAM" id="SSF52283">
    <property type="entry name" value="Formate/glycerate dehydrogenase catalytic domain-like"/>
    <property type="match status" value="1"/>
</dbReference>
<dbReference type="InterPro" id="IPR006140">
    <property type="entry name" value="D-isomer_DH_NAD-bd"/>
</dbReference>
<dbReference type="Gene3D" id="3.40.50.720">
    <property type="entry name" value="NAD(P)-binding Rossmann-like Domain"/>
    <property type="match status" value="2"/>
</dbReference>
<dbReference type="Proteomes" id="UP001054837">
    <property type="component" value="Unassembled WGS sequence"/>
</dbReference>
<feature type="domain" description="D-isomer specific 2-hydroxyacid dehydrogenase NAD-binding" evidence="5">
    <location>
        <begin position="141"/>
        <end position="322"/>
    </location>
</feature>
<keyword evidence="7" id="KW-1185">Reference proteome</keyword>
<dbReference type="Pfam" id="PF00389">
    <property type="entry name" value="2-Hacid_dh"/>
    <property type="match status" value="1"/>
</dbReference>
<dbReference type="InterPro" id="IPR036291">
    <property type="entry name" value="NAD(P)-bd_dom_sf"/>
</dbReference>
<dbReference type="Pfam" id="PF02826">
    <property type="entry name" value="2-Hacid_dh_C"/>
    <property type="match status" value="1"/>
</dbReference>
<dbReference type="InterPro" id="IPR050223">
    <property type="entry name" value="D-isomer_2-hydroxyacid_DH"/>
</dbReference>
<dbReference type="FunFam" id="3.40.50.720:FF:000026">
    <property type="entry name" value="Glyoxylate/hydroxypyruvate reductase B"/>
    <property type="match status" value="1"/>
</dbReference>
<evidence type="ECO:0000313" key="6">
    <source>
        <dbReference type="EMBL" id="GIY06221.1"/>
    </source>
</evidence>
<dbReference type="EMBL" id="BPLQ01004183">
    <property type="protein sequence ID" value="GIY06221.1"/>
    <property type="molecule type" value="Genomic_DNA"/>
</dbReference>
<evidence type="ECO:0000256" key="3">
    <source>
        <dbReference type="RuleBase" id="RU003719"/>
    </source>
</evidence>
<dbReference type="PANTHER" id="PTHR10996:SF277">
    <property type="entry name" value="GLYOXYLATE REDUCTASE_HYDROXYPYRUVATE REDUCTASE"/>
    <property type="match status" value="1"/>
</dbReference>
<dbReference type="GO" id="GO:0005829">
    <property type="term" value="C:cytosol"/>
    <property type="evidence" value="ECO:0007669"/>
    <property type="project" value="TreeGrafter"/>
</dbReference>
<sequence>MDNETCFPCLSGFSASRRFQFRNLRNYSMSSLPSVLITRNDVPKESIMLLQSRCKVEVWEKPSPIPREELLKLVQGKNGLYCLITEKINAELLDAAGPNLKAIGTMSVGHDHIDLEECKKRGIVVGNTPDVLTDATAELTIALLLATSRRLMEATKEITNGGWGNCAWGPLWMCGTSLSGSTIGIVGLGRIGFGVAERLKAFKVKNILYSGNKPKIEATEKLNAKLVSFEELLKQSDFVIVCAALNSSTRGIFNMEAFTKMKRSAIFINTSRGGIVQQEDLYKALTTGIIKAAGLDVMDPEPLPTDDKLTKLPNCVLLPHIGSATVETRTTMALLTAKNILAGLDGKPLPCPL</sequence>
<dbReference type="PANTHER" id="PTHR10996">
    <property type="entry name" value="2-HYDROXYACID DEHYDROGENASE-RELATED"/>
    <property type="match status" value="1"/>
</dbReference>
<comment type="similarity">
    <text evidence="3">Belongs to the D-isomer specific 2-hydroxyacid dehydrogenase family.</text>
</comment>
<comment type="caution">
    <text evidence="6">The sequence shown here is derived from an EMBL/GenBank/DDBJ whole genome shotgun (WGS) entry which is preliminary data.</text>
</comment>
<proteinExistence type="inferred from homology"/>
<name>A0AAV4QDP8_9ARAC</name>
<dbReference type="GO" id="GO:0008465">
    <property type="term" value="F:hydroxypyruvate reductase (NADH) activity"/>
    <property type="evidence" value="ECO:0007669"/>
    <property type="project" value="TreeGrafter"/>
</dbReference>
<evidence type="ECO:0000259" key="4">
    <source>
        <dbReference type="Pfam" id="PF00389"/>
    </source>
</evidence>
<evidence type="ECO:0000256" key="2">
    <source>
        <dbReference type="ARBA" id="ARBA00073306"/>
    </source>
</evidence>
<protein>
    <recommendedName>
        <fullName evidence="2">Glyoxylate reductase/hydroxypyruvate reductase</fullName>
    </recommendedName>
</protein>
<evidence type="ECO:0000256" key="1">
    <source>
        <dbReference type="ARBA" id="ARBA00023002"/>
    </source>
</evidence>
<feature type="domain" description="D-isomer specific 2-hydroxyacid dehydrogenase catalytic" evidence="4">
    <location>
        <begin position="36"/>
        <end position="350"/>
    </location>
</feature>
<keyword evidence="1 3" id="KW-0560">Oxidoreductase</keyword>
<dbReference type="InterPro" id="IPR006139">
    <property type="entry name" value="D-isomer_2_OHA_DH_cat_dom"/>
</dbReference>
<reference evidence="6 7" key="1">
    <citation type="submission" date="2021-06" db="EMBL/GenBank/DDBJ databases">
        <title>Caerostris darwini draft genome.</title>
        <authorList>
            <person name="Kono N."/>
            <person name="Arakawa K."/>
        </authorList>
    </citation>
    <scope>NUCLEOTIDE SEQUENCE [LARGE SCALE GENOMIC DNA]</scope>
</reference>
<organism evidence="6 7">
    <name type="scientific">Caerostris darwini</name>
    <dbReference type="NCBI Taxonomy" id="1538125"/>
    <lineage>
        <taxon>Eukaryota</taxon>
        <taxon>Metazoa</taxon>
        <taxon>Ecdysozoa</taxon>
        <taxon>Arthropoda</taxon>
        <taxon>Chelicerata</taxon>
        <taxon>Arachnida</taxon>
        <taxon>Araneae</taxon>
        <taxon>Araneomorphae</taxon>
        <taxon>Entelegynae</taxon>
        <taxon>Araneoidea</taxon>
        <taxon>Araneidae</taxon>
        <taxon>Caerostris</taxon>
    </lineage>
</organism>